<dbReference type="Proteomes" id="UP000255365">
    <property type="component" value="Unassembled WGS sequence"/>
</dbReference>
<organism evidence="1 2">
    <name type="scientific">Pseudomonas jessenii</name>
    <dbReference type="NCBI Taxonomy" id="77298"/>
    <lineage>
        <taxon>Bacteria</taxon>
        <taxon>Pseudomonadati</taxon>
        <taxon>Pseudomonadota</taxon>
        <taxon>Gammaproteobacteria</taxon>
        <taxon>Pseudomonadales</taxon>
        <taxon>Pseudomonadaceae</taxon>
        <taxon>Pseudomonas</taxon>
    </lineage>
</organism>
<accession>A0A370S1D6</accession>
<evidence type="ECO:0000313" key="2">
    <source>
        <dbReference type="Proteomes" id="UP000255365"/>
    </source>
</evidence>
<dbReference type="EMBL" id="QRAV01000025">
    <property type="protein sequence ID" value="RDL13454.1"/>
    <property type="molecule type" value="Genomic_DNA"/>
</dbReference>
<name>A0A370S1D6_PSEJE</name>
<sequence>MTTAPVKTLLDEQLEEIERSLAVIGAGIPRELPVSALPPPLVAAIKQGRIAVRARP</sequence>
<dbReference type="RefSeq" id="WP_179294971.1">
    <property type="nucleotide sequence ID" value="NZ_QRAV01000025.1"/>
</dbReference>
<evidence type="ECO:0000313" key="1">
    <source>
        <dbReference type="EMBL" id="RDL13454.1"/>
    </source>
</evidence>
<dbReference type="AlphaFoldDB" id="A0A370S1D6"/>
<protein>
    <submittedName>
        <fullName evidence="1">Uncharacterized protein</fullName>
    </submittedName>
</protein>
<reference evidence="1 2" key="1">
    <citation type="submission" date="2018-07" db="EMBL/GenBank/DDBJ databases">
        <title>Genome sequencing of rice bacterial endophytes.</title>
        <authorList>
            <person name="Venturi V."/>
        </authorList>
    </citation>
    <scope>NUCLEOTIDE SEQUENCE [LARGE SCALE GENOMIC DNA]</scope>
    <source>
        <strain evidence="1 2">E2333</strain>
    </source>
</reference>
<proteinExistence type="predicted"/>
<comment type="caution">
    <text evidence="1">The sequence shown here is derived from an EMBL/GenBank/DDBJ whole genome shotgun (WGS) entry which is preliminary data.</text>
</comment>
<gene>
    <name evidence="1" type="ORF">DEU51_12551</name>
</gene>